<evidence type="ECO:0000313" key="9">
    <source>
        <dbReference type="Proteomes" id="UP000321571"/>
    </source>
</evidence>
<keyword evidence="3" id="KW-0378">Hydrolase</keyword>
<dbReference type="InterPro" id="IPR051794">
    <property type="entry name" value="PG_Endopeptidase_C40"/>
</dbReference>
<dbReference type="Pfam" id="PF00877">
    <property type="entry name" value="NLPC_P60"/>
    <property type="match status" value="1"/>
</dbReference>
<evidence type="ECO:0000256" key="3">
    <source>
        <dbReference type="ARBA" id="ARBA00022801"/>
    </source>
</evidence>
<comment type="caution">
    <text evidence="8">The sequence shown here is derived from an EMBL/GenBank/DDBJ whole genome shotgun (WGS) entry which is preliminary data.</text>
</comment>
<evidence type="ECO:0000256" key="4">
    <source>
        <dbReference type="ARBA" id="ARBA00022807"/>
    </source>
</evidence>
<feature type="region of interest" description="Disordered" evidence="6">
    <location>
        <begin position="196"/>
        <end position="254"/>
    </location>
</feature>
<dbReference type="InterPro" id="IPR000064">
    <property type="entry name" value="NLP_P60_dom"/>
</dbReference>
<dbReference type="InterPro" id="IPR038765">
    <property type="entry name" value="Papain-like_cys_pep_sf"/>
</dbReference>
<dbReference type="GO" id="GO:0008234">
    <property type="term" value="F:cysteine-type peptidase activity"/>
    <property type="evidence" value="ECO:0007669"/>
    <property type="project" value="UniProtKB-KW"/>
</dbReference>
<evidence type="ECO:0000313" key="8">
    <source>
        <dbReference type="EMBL" id="TXL62155.1"/>
    </source>
</evidence>
<dbReference type="Gene3D" id="3.90.1720.10">
    <property type="entry name" value="endopeptidase domain like (from Nostoc punctiforme)"/>
    <property type="match status" value="1"/>
</dbReference>
<dbReference type="Proteomes" id="UP000321571">
    <property type="component" value="Unassembled WGS sequence"/>
</dbReference>
<evidence type="ECO:0000256" key="1">
    <source>
        <dbReference type="ARBA" id="ARBA00007074"/>
    </source>
</evidence>
<keyword evidence="2" id="KW-0645">Protease</keyword>
<dbReference type="OrthoDB" id="5177647at2"/>
<name>A0A5C8NMK5_9ACTN</name>
<dbReference type="AlphaFoldDB" id="A0A5C8NMK5"/>
<feature type="coiled-coil region" evidence="5">
    <location>
        <begin position="161"/>
        <end position="188"/>
    </location>
</feature>
<feature type="domain" description="NlpC/P60" evidence="7">
    <location>
        <begin position="254"/>
        <end position="374"/>
    </location>
</feature>
<evidence type="ECO:0000256" key="2">
    <source>
        <dbReference type="ARBA" id="ARBA00022670"/>
    </source>
</evidence>
<keyword evidence="5" id="KW-0175">Coiled coil</keyword>
<evidence type="ECO:0000256" key="5">
    <source>
        <dbReference type="SAM" id="Coils"/>
    </source>
</evidence>
<feature type="compositionally biased region" description="Basic and acidic residues" evidence="6">
    <location>
        <begin position="200"/>
        <end position="212"/>
    </location>
</feature>
<dbReference type="PROSITE" id="PS51935">
    <property type="entry name" value="NLPC_P60"/>
    <property type="match status" value="1"/>
</dbReference>
<dbReference type="PANTHER" id="PTHR47359">
    <property type="entry name" value="PEPTIDOGLYCAN DL-ENDOPEPTIDASE CWLO"/>
    <property type="match status" value="1"/>
</dbReference>
<organism evidence="8 9">
    <name type="scientific">Aeromicrobium terrae</name>
    <dbReference type="NCBI Taxonomy" id="2498846"/>
    <lineage>
        <taxon>Bacteria</taxon>
        <taxon>Bacillati</taxon>
        <taxon>Actinomycetota</taxon>
        <taxon>Actinomycetes</taxon>
        <taxon>Propionibacteriales</taxon>
        <taxon>Nocardioidaceae</taxon>
        <taxon>Aeromicrobium</taxon>
    </lineage>
</organism>
<proteinExistence type="inferred from homology"/>
<keyword evidence="4" id="KW-0788">Thiol protease</keyword>
<dbReference type="EMBL" id="VDUX01000002">
    <property type="protein sequence ID" value="TXL62155.1"/>
    <property type="molecule type" value="Genomic_DNA"/>
</dbReference>
<protein>
    <submittedName>
        <fullName evidence="8">NlpC/P60 family protein</fullName>
    </submittedName>
</protein>
<dbReference type="GO" id="GO:0006508">
    <property type="term" value="P:proteolysis"/>
    <property type="evidence" value="ECO:0007669"/>
    <property type="project" value="UniProtKB-KW"/>
</dbReference>
<evidence type="ECO:0000259" key="7">
    <source>
        <dbReference type="PROSITE" id="PS51935"/>
    </source>
</evidence>
<feature type="compositionally biased region" description="Pro residues" evidence="6">
    <location>
        <begin position="217"/>
        <end position="252"/>
    </location>
</feature>
<evidence type="ECO:0000256" key="6">
    <source>
        <dbReference type="SAM" id="MobiDB-lite"/>
    </source>
</evidence>
<keyword evidence="9" id="KW-1185">Reference proteome</keyword>
<reference evidence="8 9" key="1">
    <citation type="submission" date="2019-06" db="EMBL/GenBank/DDBJ databases">
        <title>Aeromicrobium sp. nov., isolated from a maize field.</title>
        <authorList>
            <person name="Lin S.-Y."/>
            <person name="Tsai C.-F."/>
            <person name="Young C.-C."/>
        </authorList>
    </citation>
    <scope>NUCLEOTIDE SEQUENCE [LARGE SCALE GENOMIC DNA]</scope>
    <source>
        <strain evidence="8 9">CC-CFT486</strain>
    </source>
</reference>
<dbReference type="RefSeq" id="WP_147684570.1">
    <property type="nucleotide sequence ID" value="NZ_VDUX01000002.1"/>
</dbReference>
<comment type="similarity">
    <text evidence="1">Belongs to the peptidase C40 family.</text>
</comment>
<dbReference type="SUPFAM" id="SSF54001">
    <property type="entry name" value="Cysteine proteinases"/>
    <property type="match status" value="1"/>
</dbReference>
<accession>A0A5C8NMK5</accession>
<sequence>MTIASTPFARADDPSAGAIQVQLVESRMHLNDLYARAAAASERLNGATYELEQAKADVRRQRLAVQRSKKLLAEQRKAVAALTVQQLQTDSGPARLSALFDSDGPEQLLERAGAYASTNEAMNARVDALDAGRVVHDSAVDRAEKALAAQREATRRRQAAAAEIDRAIKAAESAVATQEKERKRLLGQLARVQHVPVEQVTEKQDRIDERLDASGPGEPPPPATDPKPDPKPSPTPTKPKPTTPPPADPPPASSSKIETAIAFAMAQLGEPYKYGGAGPSSWDCSGLVMRAWQAAGVNLPHYAGAQYAQTKHVSVSKIRRGDLIYWSNGGPGSIYHVAIYLGGGKMIQAPRTGRDVEVVPLSYWIQPDLASRPG</sequence>
<gene>
    <name evidence="8" type="ORF">FHP06_05475</name>
</gene>
<dbReference type="PANTHER" id="PTHR47359:SF3">
    <property type="entry name" value="NLP_P60 DOMAIN-CONTAINING PROTEIN-RELATED"/>
    <property type="match status" value="1"/>
</dbReference>